<feature type="compositionally biased region" description="Basic and acidic residues" evidence="1">
    <location>
        <begin position="1"/>
        <end position="13"/>
    </location>
</feature>
<keyword evidence="3" id="KW-1185">Reference proteome</keyword>
<evidence type="ECO:0000313" key="2">
    <source>
        <dbReference type="EMBL" id="GAT32666.1"/>
    </source>
</evidence>
<comment type="caution">
    <text evidence="2">The sequence shown here is derived from an EMBL/GenBank/DDBJ whole genome shotgun (WGS) entry which is preliminary data.</text>
</comment>
<dbReference type="InParanoid" id="A0A146G7P6"/>
<dbReference type="EMBL" id="BDCO01000002">
    <property type="protein sequence ID" value="GAT32666.1"/>
    <property type="molecule type" value="Genomic_DNA"/>
</dbReference>
<gene>
    <name evidence="2" type="ORF">TSACC_21065</name>
</gene>
<organism evidence="2 3">
    <name type="scientific">Terrimicrobium sacchariphilum</name>
    <dbReference type="NCBI Taxonomy" id="690879"/>
    <lineage>
        <taxon>Bacteria</taxon>
        <taxon>Pseudomonadati</taxon>
        <taxon>Verrucomicrobiota</taxon>
        <taxon>Terrimicrobiia</taxon>
        <taxon>Terrimicrobiales</taxon>
        <taxon>Terrimicrobiaceae</taxon>
        <taxon>Terrimicrobium</taxon>
    </lineage>
</organism>
<feature type="region of interest" description="Disordered" evidence="1">
    <location>
        <begin position="1"/>
        <end position="34"/>
    </location>
</feature>
<dbReference type="AlphaFoldDB" id="A0A146G7P6"/>
<sequence length="100" mass="11694">MGTARERRLRYDSRQTPPNLLISHKSPHPLGMSVPRSVNFHASFHAIPTGTKKRGAALTETDREPQACGRYFSWIELRSRRRTPYSRGHRMNRQHRCGRR</sequence>
<dbReference type="Proteomes" id="UP000076023">
    <property type="component" value="Unassembled WGS sequence"/>
</dbReference>
<accession>A0A146G7P6</accession>
<name>A0A146G7P6_TERSA</name>
<protein>
    <submittedName>
        <fullName evidence="2">Uncharacterized protein</fullName>
    </submittedName>
</protein>
<evidence type="ECO:0000256" key="1">
    <source>
        <dbReference type="SAM" id="MobiDB-lite"/>
    </source>
</evidence>
<reference evidence="3" key="1">
    <citation type="journal article" date="2017" name="Genome Announc.">
        <title>Draft Genome Sequence of Terrimicrobium sacchariphilum NM-5T, a Facultative Anaerobic Soil Bacterium of the Class Spartobacteria.</title>
        <authorList>
            <person name="Qiu Y.L."/>
            <person name="Tourlousse D.M."/>
            <person name="Matsuura N."/>
            <person name="Ohashi A."/>
            <person name="Sekiguchi Y."/>
        </authorList>
    </citation>
    <scope>NUCLEOTIDE SEQUENCE [LARGE SCALE GENOMIC DNA]</scope>
    <source>
        <strain evidence="3">NM-5</strain>
    </source>
</reference>
<evidence type="ECO:0000313" key="3">
    <source>
        <dbReference type="Proteomes" id="UP000076023"/>
    </source>
</evidence>
<proteinExistence type="predicted"/>